<keyword evidence="3" id="KW-1185">Reference proteome</keyword>
<sequence>MEAIKDKLHIGNEKVKNININKFKSLGKSNRKKDKEVIVFDIGTSSIKVLIGRFYRNKVVVRDCIIEKTPEGSVIDGAIINILALESVVKKIIEENDINIKDVICTTNSSSIINREIYIPKVDKSEMDTVIKFEIQEYLPINLNNYIVQYIELGEEEVDGKEKIKVNVIAYPEKVARTYYEFIKNLGFKPYALDATFNSLNKIVKVSKEINEYEYNDGDTLAFIDMGAASVNVNIYKDEKLDFTRILKLGGNEIDEALKNKCNIPQNAFERVKFQEVNLIDLEEEGPSAVVRDIIEKWTSEIDRIFKFYKSKDIGNKIDRIFIYGGISKTKGIESYLSGRFTTKVRRIKELSNVYFEDNRDGEASIEKYVNAIGALIRLDEEEA</sequence>
<dbReference type="HOGENOM" id="CLU_050686_3_1_9"/>
<dbReference type="GO" id="GO:0051301">
    <property type="term" value="P:cell division"/>
    <property type="evidence" value="ECO:0007669"/>
    <property type="project" value="InterPro"/>
</dbReference>
<dbReference type="AlphaFoldDB" id="W6RVR6"/>
<evidence type="ECO:0000259" key="1">
    <source>
        <dbReference type="SMART" id="SM00842"/>
    </source>
</evidence>
<reference evidence="2 3" key="1">
    <citation type="submission" date="2013-11" db="EMBL/GenBank/DDBJ databases">
        <title>Complete genome sequence of Clostridum sp. M2/40.</title>
        <authorList>
            <person name="Wibberg D."/>
            <person name="Puehler A."/>
            <person name="Schlueter A."/>
        </authorList>
    </citation>
    <scope>NUCLEOTIDE SEQUENCE [LARGE SCALE GENOMIC DNA]</scope>
    <source>
        <strain evidence="3">M2/40</strain>
    </source>
</reference>
<organism evidence="2 3">
    <name type="scientific">Clostridium bornimense</name>
    <dbReference type="NCBI Taxonomy" id="1216932"/>
    <lineage>
        <taxon>Bacteria</taxon>
        <taxon>Bacillati</taxon>
        <taxon>Bacillota</taxon>
        <taxon>Clostridia</taxon>
        <taxon>Eubacteriales</taxon>
        <taxon>Clostridiaceae</taxon>
        <taxon>Clostridium</taxon>
    </lineage>
</organism>
<dbReference type="Gene3D" id="3.30.1490.300">
    <property type="match status" value="1"/>
</dbReference>
<dbReference type="Proteomes" id="UP000019426">
    <property type="component" value="Chromosome M2/40_rep1"/>
</dbReference>
<dbReference type="PANTHER" id="PTHR32432">
    <property type="entry name" value="CELL DIVISION PROTEIN FTSA-RELATED"/>
    <property type="match status" value="1"/>
</dbReference>
<dbReference type="InterPro" id="IPR003494">
    <property type="entry name" value="SHS2_FtsA"/>
</dbReference>
<dbReference type="InterPro" id="IPR005883">
    <property type="entry name" value="PilM"/>
</dbReference>
<feature type="domain" description="SHS2" evidence="1">
    <location>
        <begin position="37"/>
        <end position="204"/>
    </location>
</feature>
<name>W6RVR6_9CLOT</name>
<accession>W6RVR6</accession>
<dbReference type="SUPFAM" id="SSF53067">
    <property type="entry name" value="Actin-like ATPase domain"/>
    <property type="match status" value="2"/>
</dbReference>
<proteinExistence type="predicted"/>
<dbReference type="EMBL" id="HG917868">
    <property type="protein sequence ID" value="CDM67704.1"/>
    <property type="molecule type" value="Genomic_DNA"/>
</dbReference>
<evidence type="ECO:0000313" key="3">
    <source>
        <dbReference type="Proteomes" id="UP000019426"/>
    </source>
</evidence>
<protein>
    <submittedName>
        <fullName evidence="2">Type IV pilus assembly protein PilM</fullName>
    </submittedName>
</protein>
<dbReference type="CDD" id="cd24049">
    <property type="entry name" value="ASKHA_NBD_PilM"/>
    <property type="match status" value="1"/>
</dbReference>
<dbReference type="PATRIC" id="fig|1216932.3.peg.523"/>
<dbReference type="Pfam" id="PF11104">
    <property type="entry name" value="PilM_2"/>
    <property type="match status" value="1"/>
</dbReference>
<dbReference type="eggNOG" id="COG4972">
    <property type="taxonomic scope" value="Bacteria"/>
</dbReference>
<dbReference type="PANTHER" id="PTHR32432:SF3">
    <property type="entry name" value="ETHANOLAMINE UTILIZATION PROTEIN EUTJ"/>
    <property type="match status" value="1"/>
</dbReference>
<dbReference type="SMART" id="SM00842">
    <property type="entry name" value="FtsA"/>
    <property type="match status" value="1"/>
</dbReference>
<dbReference type="KEGG" id="clt:CM240_0539"/>
<evidence type="ECO:0000313" key="2">
    <source>
        <dbReference type="EMBL" id="CDM67704.1"/>
    </source>
</evidence>
<dbReference type="RefSeq" id="WP_051483651.1">
    <property type="nucleotide sequence ID" value="NZ_HG917868.1"/>
</dbReference>
<dbReference type="InterPro" id="IPR050696">
    <property type="entry name" value="FtsA/MreB"/>
</dbReference>
<dbReference type="InterPro" id="IPR043129">
    <property type="entry name" value="ATPase_NBD"/>
</dbReference>
<dbReference type="STRING" id="1216932.CM240_0539"/>
<dbReference type="Gene3D" id="3.30.420.40">
    <property type="match status" value="2"/>
</dbReference>
<gene>
    <name evidence="2" type="ORF">CM240_0539</name>
</gene>
<dbReference type="PIRSF" id="PIRSF019169">
    <property type="entry name" value="PilM"/>
    <property type="match status" value="1"/>
</dbReference>